<dbReference type="EC" id="1.2.1.3" evidence="2"/>
<feature type="compositionally biased region" description="Polar residues" evidence="4">
    <location>
        <begin position="419"/>
        <end position="428"/>
    </location>
</feature>
<accession>A0A7D5Z3J5</accession>
<feature type="compositionally biased region" description="Basic and acidic residues" evidence="4">
    <location>
        <begin position="189"/>
        <end position="200"/>
    </location>
</feature>
<dbReference type="RefSeq" id="XP_014548916.2">
    <property type="nucleotide sequence ID" value="XM_014693430.2"/>
</dbReference>
<proteinExistence type="inferred from homology"/>
<feature type="compositionally biased region" description="Low complexity" evidence="4">
    <location>
        <begin position="85"/>
        <end position="99"/>
    </location>
</feature>
<dbReference type="Proteomes" id="UP000510686">
    <property type="component" value="Chromosome 1"/>
</dbReference>
<evidence type="ECO:0000256" key="3">
    <source>
        <dbReference type="ARBA" id="ARBA00049194"/>
    </source>
</evidence>
<evidence type="ECO:0000259" key="5">
    <source>
        <dbReference type="PROSITE" id="PS50217"/>
    </source>
</evidence>
<name>A0A7D5Z3J5_9HYPO</name>
<dbReference type="SUPFAM" id="SSF53720">
    <property type="entry name" value="ALDH-like"/>
    <property type="match status" value="1"/>
</dbReference>
<dbReference type="EMBL" id="CP058932">
    <property type="protein sequence ID" value="QLI65549.1"/>
    <property type="molecule type" value="Genomic_DNA"/>
</dbReference>
<dbReference type="InterPro" id="IPR016162">
    <property type="entry name" value="Ald_DH_N"/>
</dbReference>
<dbReference type="Gene3D" id="3.40.309.10">
    <property type="entry name" value="Aldehyde Dehydrogenase, Chain A, domain 2"/>
    <property type="match status" value="1"/>
</dbReference>
<protein>
    <recommendedName>
        <fullName evidence="2">aldehyde dehydrogenase (NAD(+))</fullName>
        <ecNumber evidence="2">1.2.1.3</ecNumber>
    </recommendedName>
</protein>
<evidence type="ECO:0000256" key="2">
    <source>
        <dbReference type="ARBA" id="ARBA00024226"/>
    </source>
</evidence>
<feature type="compositionally biased region" description="Basic and acidic residues" evidence="4">
    <location>
        <begin position="434"/>
        <end position="445"/>
    </location>
</feature>
<dbReference type="KEGG" id="mbrn:26238360"/>
<feature type="compositionally biased region" description="Polar residues" evidence="4">
    <location>
        <begin position="253"/>
        <end position="270"/>
    </location>
</feature>
<dbReference type="InterPro" id="IPR004827">
    <property type="entry name" value="bZIP"/>
</dbReference>
<dbReference type="GO" id="GO:0004029">
    <property type="term" value="F:aldehyde dehydrogenase (NAD+) activity"/>
    <property type="evidence" value="ECO:0007669"/>
    <property type="project" value="UniProtKB-EC"/>
</dbReference>
<dbReference type="PROSITE" id="PS50217">
    <property type="entry name" value="BZIP"/>
    <property type="match status" value="1"/>
</dbReference>
<feature type="region of interest" description="Disordered" evidence="4">
    <location>
        <begin position="1"/>
        <end position="342"/>
    </location>
</feature>
<evidence type="ECO:0000313" key="6">
    <source>
        <dbReference type="EMBL" id="QLI65549.1"/>
    </source>
</evidence>
<evidence type="ECO:0000256" key="1">
    <source>
        <dbReference type="ARBA" id="ARBA00009986"/>
    </source>
</evidence>
<dbReference type="PROSITE" id="PS00036">
    <property type="entry name" value="BZIP_BASIC"/>
    <property type="match status" value="1"/>
</dbReference>
<keyword evidence="7" id="KW-1185">Reference proteome</keyword>
<dbReference type="Gene3D" id="3.40.605.10">
    <property type="entry name" value="Aldehyde Dehydrogenase, Chain A, domain 1"/>
    <property type="match status" value="2"/>
</dbReference>
<evidence type="ECO:0000313" key="7">
    <source>
        <dbReference type="Proteomes" id="UP000510686"/>
    </source>
</evidence>
<dbReference type="InterPro" id="IPR016163">
    <property type="entry name" value="Ald_DH_C"/>
</dbReference>
<dbReference type="GO" id="GO:0003700">
    <property type="term" value="F:DNA-binding transcription factor activity"/>
    <property type="evidence" value="ECO:0007669"/>
    <property type="project" value="InterPro"/>
</dbReference>
<dbReference type="InterPro" id="IPR015590">
    <property type="entry name" value="Aldehyde_DH_dom"/>
</dbReference>
<feature type="compositionally biased region" description="Low complexity" evidence="4">
    <location>
        <begin position="8"/>
        <end position="22"/>
    </location>
</feature>
<feature type="domain" description="BZIP" evidence="5">
    <location>
        <begin position="314"/>
        <end position="377"/>
    </location>
</feature>
<dbReference type="FunFam" id="3.40.605.10:FF:000050">
    <property type="entry name" value="Aldehyde dehydrogenase, mitochondrial"/>
    <property type="match status" value="1"/>
</dbReference>
<sequence>MSQRDTSTRPASRRTSTSPTTPVEVGACPFGSSVGNHDAANDAIKLLPKENSGRNQQIPPKSLGMLNILNPSDPRPKDSHIAHDSSSPVVQQSASAYQSWTHGFPRQPGFGHSASASYPGIPVGNANLVSGPERQSPTVGYPFSNVNEPRKALSPKVPRASSLSQSSGPPREFDRRQHGYVPSVSPAKRPYEADSAEEPRQLPSFHQTPRIAQTAPQVPTPPTRSLSQSMNRVTEVSHVQGQPGPPQDIQAPPSHTQFQLGQLSSVSQPPEASPWTEVMRRSAGSGSMEGQQAYMTLPGSDIPIPVQVDYSQASRKADEKRQRNAKASTRHRRKKKTMQEENVRQLQELKDERQQMSEEIDYLRRQRDFYREERNRLRDIVSRTPGIHQHAAGPRSPTPTRSIDSHTDHSPVSQHLIPTPTQGYSSDPASIDRAAQRPKMEERAEFAGPGPGTTPVGLAPPHGHLYNIPPRPTSAASSGSGDRLPPLRAMEGPSPTVQHIGSGQAHEQDPRTANLSGLPGFSIRVRHGLRQVRRQAYTTRSSDIEADLAAPNGKSWSQPLGLFIGNEFRNSAKGGRITTFNPYTETEICQVVAATSQDVDAAVEASRLALKKPSWKSLSGTERGHLMNKLADLVDQHRETLAVIETLDNGKPYSVSLGFDVPHFSEVLRYYAGYADKIHGSVIDVGHEKMAYTLKQPIGVCGQIIPWNYPLAMAAWKLGPALCCGNTVVLKLAEQTPLSMLYVGKLIREAGFPPGVINIINGHGGLAGAALALHRDVDKIAFTGSTATGKDVMRDPFEATTYQGPQVSATQRDRILSYIRTAQTENANIIHPCGAIPELPRTGFFVPPTIFTDVNTAATIFKEEIFGPCAAVARFKTEQEALDIANSTRYGLAGAVFTRDMARSHRVARELEAGMVWVNSSNDSDVRVPFGGVKESGIGRELGEDGLRGYYSVKAVHVNLTES</sequence>
<organism evidence="6 7">
    <name type="scientific">Metarhizium brunneum</name>
    <dbReference type="NCBI Taxonomy" id="500148"/>
    <lineage>
        <taxon>Eukaryota</taxon>
        <taxon>Fungi</taxon>
        <taxon>Dikarya</taxon>
        <taxon>Ascomycota</taxon>
        <taxon>Pezizomycotina</taxon>
        <taxon>Sordariomycetes</taxon>
        <taxon>Hypocreomycetidae</taxon>
        <taxon>Hypocreales</taxon>
        <taxon>Clavicipitaceae</taxon>
        <taxon>Metarhizium</taxon>
    </lineage>
</organism>
<dbReference type="GeneID" id="26238360"/>
<feature type="compositionally biased region" description="Polar residues" evidence="4">
    <location>
        <begin position="224"/>
        <end position="240"/>
    </location>
</feature>
<comment type="catalytic activity">
    <reaction evidence="3">
        <text>an aldehyde + NAD(+) + H2O = a carboxylate + NADH + 2 H(+)</text>
        <dbReference type="Rhea" id="RHEA:16185"/>
        <dbReference type="ChEBI" id="CHEBI:15377"/>
        <dbReference type="ChEBI" id="CHEBI:15378"/>
        <dbReference type="ChEBI" id="CHEBI:17478"/>
        <dbReference type="ChEBI" id="CHEBI:29067"/>
        <dbReference type="ChEBI" id="CHEBI:57540"/>
        <dbReference type="ChEBI" id="CHEBI:57945"/>
        <dbReference type="EC" id="1.2.1.3"/>
    </reaction>
</comment>
<reference evidence="6 7" key="1">
    <citation type="submission" date="2020-07" db="EMBL/GenBank/DDBJ databases">
        <title>Telomere length de novo assembly of all 7 chromosomes of the fungus, Metarhizium brunneum, using a novel assembly pipeline.</title>
        <authorList>
            <person name="Saud z."/>
            <person name="Kortsinoglou A."/>
            <person name="Kouvelis V.N."/>
            <person name="Butt T.M."/>
        </authorList>
    </citation>
    <scope>NUCLEOTIDE SEQUENCE [LARGE SCALE GENOMIC DNA]</scope>
    <source>
        <strain evidence="6 7">4556</strain>
    </source>
</reference>
<dbReference type="InterPro" id="IPR016161">
    <property type="entry name" value="Ald_DH/histidinol_DH"/>
</dbReference>
<dbReference type="CDD" id="cd14705">
    <property type="entry name" value="bZIP_Zip1"/>
    <property type="match status" value="1"/>
</dbReference>
<dbReference type="OrthoDB" id="2247093at2759"/>
<evidence type="ECO:0000256" key="4">
    <source>
        <dbReference type="SAM" id="MobiDB-lite"/>
    </source>
</evidence>
<feature type="region of interest" description="Disordered" evidence="4">
    <location>
        <begin position="380"/>
        <end position="482"/>
    </location>
</feature>
<feature type="compositionally biased region" description="Polar residues" evidence="4">
    <location>
        <begin position="284"/>
        <end position="294"/>
    </location>
</feature>
<dbReference type="AlphaFoldDB" id="A0A7D5Z3J5"/>
<dbReference type="PANTHER" id="PTHR11699">
    <property type="entry name" value="ALDEHYDE DEHYDROGENASE-RELATED"/>
    <property type="match status" value="1"/>
</dbReference>
<dbReference type="Pfam" id="PF00171">
    <property type="entry name" value="Aldedh"/>
    <property type="match status" value="1"/>
</dbReference>
<comment type="similarity">
    <text evidence="1">Belongs to the aldehyde dehydrogenase family.</text>
</comment>
<feature type="compositionally biased region" description="Basic and acidic residues" evidence="4">
    <location>
        <begin position="74"/>
        <end position="83"/>
    </location>
</feature>
<gene>
    <name evidence="6" type="primary">ALTA10_0</name>
    <name evidence="6" type="ORF">G6M90_00g016120</name>
</gene>